<protein>
    <submittedName>
        <fullName evidence="2">Uncharacterized protein</fullName>
    </submittedName>
</protein>
<feature type="region of interest" description="Disordered" evidence="1">
    <location>
        <begin position="30"/>
        <end position="68"/>
    </location>
</feature>
<name>A0A8X6S4Y2_TRICX</name>
<evidence type="ECO:0000313" key="2">
    <source>
        <dbReference type="EMBL" id="GFY02076.1"/>
    </source>
</evidence>
<gene>
    <name evidence="2" type="ORF">TNCV_5099371</name>
</gene>
<proteinExistence type="predicted"/>
<reference evidence="2" key="1">
    <citation type="submission" date="2020-08" db="EMBL/GenBank/DDBJ databases">
        <title>Multicomponent nature underlies the extraordinary mechanical properties of spider dragline silk.</title>
        <authorList>
            <person name="Kono N."/>
            <person name="Nakamura H."/>
            <person name="Mori M."/>
            <person name="Yoshida Y."/>
            <person name="Ohtoshi R."/>
            <person name="Malay A.D."/>
            <person name="Moran D.A.P."/>
            <person name="Tomita M."/>
            <person name="Numata K."/>
            <person name="Arakawa K."/>
        </authorList>
    </citation>
    <scope>NUCLEOTIDE SEQUENCE</scope>
</reference>
<accession>A0A8X6S4Y2</accession>
<comment type="caution">
    <text evidence="2">The sequence shown here is derived from an EMBL/GenBank/DDBJ whole genome shotgun (WGS) entry which is preliminary data.</text>
</comment>
<evidence type="ECO:0000256" key="1">
    <source>
        <dbReference type="SAM" id="MobiDB-lite"/>
    </source>
</evidence>
<feature type="compositionally biased region" description="Acidic residues" evidence="1">
    <location>
        <begin position="36"/>
        <end position="61"/>
    </location>
</feature>
<dbReference type="Proteomes" id="UP000887159">
    <property type="component" value="Unassembled WGS sequence"/>
</dbReference>
<sequence>MLDQRFPKRIIFKECDEDVETWIAHDVEDCGFQMPNDDESSSSVQEESDPVDDETDEDEDNNNGSSKS</sequence>
<evidence type="ECO:0000313" key="3">
    <source>
        <dbReference type="Proteomes" id="UP000887159"/>
    </source>
</evidence>
<keyword evidence="3" id="KW-1185">Reference proteome</keyword>
<dbReference type="AlphaFoldDB" id="A0A8X6S4Y2"/>
<dbReference type="EMBL" id="BMAU01021232">
    <property type="protein sequence ID" value="GFY02076.1"/>
    <property type="molecule type" value="Genomic_DNA"/>
</dbReference>
<organism evidence="2 3">
    <name type="scientific">Trichonephila clavipes</name>
    <name type="common">Golden silk orbweaver</name>
    <name type="synonym">Nephila clavipes</name>
    <dbReference type="NCBI Taxonomy" id="2585209"/>
    <lineage>
        <taxon>Eukaryota</taxon>
        <taxon>Metazoa</taxon>
        <taxon>Ecdysozoa</taxon>
        <taxon>Arthropoda</taxon>
        <taxon>Chelicerata</taxon>
        <taxon>Arachnida</taxon>
        <taxon>Araneae</taxon>
        <taxon>Araneomorphae</taxon>
        <taxon>Entelegynae</taxon>
        <taxon>Araneoidea</taxon>
        <taxon>Nephilidae</taxon>
        <taxon>Trichonephila</taxon>
    </lineage>
</organism>